<keyword evidence="1" id="KW-0812">Transmembrane</keyword>
<evidence type="ECO:0000313" key="3">
    <source>
        <dbReference type="Proteomes" id="UP000319894"/>
    </source>
</evidence>
<accession>A0A554NF50</accession>
<evidence type="ECO:0000313" key="2">
    <source>
        <dbReference type="EMBL" id="TSD16019.1"/>
    </source>
</evidence>
<dbReference type="AlphaFoldDB" id="A0A554NF50"/>
<feature type="transmembrane region" description="Helical" evidence="1">
    <location>
        <begin position="41"/>
        <end position="60"/>
    </location>
</feature>
<keyword evidence="1" id="KW-0472">Membrane</keyword>
<name>A0A554NF50_9EURY</name>
<dbReference type="Proteomes" id="UP000319894">
    <property type="component" value="Unassembled WGS sequence"/>
</dbReference>
<evidence type="ECO:0000256" key="1">
    <source>
        <dbReference type="SAM" id="Phobius"/>
    </source>
</evidence>
<proteinExistence type="predicted"/>
<dbReference type="EMBL" id="QMDX01000001">
    <property type="protein sequence ID" value="TSD16019.1"/>
    <property type="molecule type" value="Genomic_DNA"/>
</dbReference>
<comment type="caution">
    <text evidence="2">The sequence shown here is derived from an EMBL/GenBank/DDBJ whole genome shotgun (WGS) entry which is preliminary data.</text>
</comment>
<dbReference type="RefSeq" id="WP_144260498.1">
    <property type="nucleotide sequence ID" value="NZ_QMDX01000001.1"/>
</dbReference>
<organism evidence="2 3">
    <name type="scientific">Haloglomus irregulare</name>
    <dbReference type="NCBI Taxonomy" id="2234134"/>
    <lineage>
        <taxon>Archaea</taxon>
        <taxon>Methanobacteriati</taxon>
        <taxon>Methanobacteriota</taxon>
        <taxon>Stenosarchaea group</taxon>
        <taxon>Halobacteria</taxon>
        <taxon>Halobacteriales</taxon>
        <taxon>Natronomonadaceae</taxon>
        <taxon>Haloglomus</taxon>
    </lineage>
</organism>
<dbReference type="InParanoid" id="A0A554NF50"/>
<protein>
    <submittedName>
        <fullName evidence="2">Uncharacterized protein</fullName>
    </submittedName>
</protein>
<keyword evidence="1" id="KW-1133">Transmembrane helix</keyword>
<keyword evidence="3" id="KW-1185">Reference proteome</keyword>
<reference evidence="2 3" key="1">
    <citation type="submission" date="2018-06" db="EMBL/GenBank/DDBJ databases">
        <title>Natronomonas sp. F16-60 a new haloarchaeon isolated from a solar saltern of Isla Cristina, Huelva, Spain.</title>
        <authorList>
            <person name="Duran-Viseras A."/>
            <person name="Sanchez-Porro C."/>
            <person name="Ventosa A."/>
        </authorList>
    </citation>
    <scope>NUCLEOTIDE SEQUENCE [LARGE SCALE GENOMIC DNA]</scope>
    <source>
        <strain evidence="2 3">F16-60</strain>
    </source>
</reference>
<sequence length="74" mass="7867">MDPQLQRCLNGFVTLLSVLVGAVMTALVLPTTGEAVNTGSVVLWTAAFALLTGGITYRVFLRDRSGTLRTDAPE</sequence>
<feature type="transmembrane region" description="Helical" evidence="1">
    <location>
        <begin position="12"/>
        <end position="29"/>
    </location>
</feature>
<gene>
    <name evidence="2" type="ORF">DP107_02225</name>
</gene>